<dbReference type="AlphaFoldDB" id="A0AAV0KYT9"/>
<evidence type="ECO:0000313" key="1">
    <source>
        <dbReference type="EMBL" id="CAI0427146.1"/>
    </source>
</evidence>
<protein>
    <submittedName>
        <fullName evidence="1">Uncharacterized protein</fullName>
    </submittedName>
</protein>
<name>A0AAV0KYT9_9ROSI</name>
<gene>
    <name evidence="1" type="ORF">LITE_LOCUS21081</name>
</gene>
<comment type="caution">
    <text evidence="1">The sequence shown here is derived from an EMBL/GenBank/DDBJ whole genome shotgun (WGS) entry which is preliminary data.</text>
</comment>
<sequence>MSNLFLGVRRSLGQSFGRLHSSGESSDKSWIRILYSFRLQMRATMSPSKVVSRALKNTFENYIY</sequence>
<proteinExistence type="predicted"/>
<reference evidence="1" key="1">
    <citation type="submission" date="2022-08" db="EMBL/GenBank/DDBJ databases">
        <authorList>
            <person name="Gutierrez-Valencia J."/>
        </authorList>
    </citation>
    <scope>NUCLEOTIDE SEQUENCE</scope>
</reference>
<organism evidence="1 2">
    <name type="scientific">Linum tenue</name>
    <dbReference type="NCBI Taxonomy" id="586396"/>
    <lineage>
        <taxon>Eukaryota</taxon>
        <taxon>Viridiplantae</taxon>
        <taxon>Streptophyta</taxon>
        <taxon>Embryophyta</taxon>
        <taxon>Tracheophyta</taxon>
        <taxon>Spermatophyta</taxon>
        <taxon>Magnoliopsida</taxon>
        <taxon>eudicotyledons</taxon>
        <taxon>Gunneridae</taxon>
        <taxon>Pentapetalae</taxon>
        <taxon>rosids</taxon>
        <taxon>fabids</taxon>
        <taxon>Malpighiales</taxon>
        <taxon>Linaceae</taxon>
        <taxon>Linum</taxon>
    </lineage>
</organism>
<dbReference type="Proteomes" id="UP001154282">
    <property type="component" value="Unassembled WGS sequence"/>
</dbReference>
<keyword evidence="2" id="KW-1185">Reference proteome</keyword>
<evidence type="ECO:0000313" key="2">
    <source>
        <dbReference type="Proteomes" id="UP001154282"/>
    </source>
</evidence>
<accession>A0AAV0KYT9</accession>
<dbReference type="EMBL" id="CAMGYJ010000005">
    <property type="protein sequence ID" value="CAI0427146.1"/>
    <property type="molecule type" value="Genomic_DNA"/>
</dbReference>